<feature type="domain" description="CBS" evidence="2">
    <location>
        <begin position="93"/>
        <end position="151"/>
    </location>
</feature>
<dbReference type="PROSITE" id="PS51371">
    <property type="entry name" value="CBS"/>
    <property type="match status" value="1"/>
</dbReference>
<protein>
    <recommendedName>
        <fullName evidence="2">CBS domain-containing protein</fullName>
    </recommendedName>
</protein>
<reference evidence="3 4" key="1">
    <citation type="journal article" date="2011" name="J. Gen. Appl. Microbiol.">
        <title>Draft genome sequencing of the enigmatic yeast Saitoella complicata.</title>
        <authorList>
            <person name="Nishida H."/>
            <person name="Hamamoto M."/>
            <person name="Sugiyama J."/>
        </authorList>
    </citation>
    <scope>NUCLEOTIDE SEQUENCE [LARGE SCALE GENOMIC DNA]</scope>
    <source>
        <strain evidence="3 4">NRRL Y-17804</strain>
    </source>
</reference>
<dbReference type="PANTHER" id="PTHR42115">
    <property type="entry name" value="BETA-SYNTHASE (BETA-THIONASE), PUTATIVE (AFU_ORTHOLOGUE AFUA_3G08420)-RELATED"/>
    <property type="match status" value="1"/>
</dbReference>
<keyword evidence="1" id="KW-0129">CBS domain</keyword>
<evidence type="ECO:0000313" key="3">
    <source>
        <dbReference type="EMBL" id="GAO50742.1"/>
    </source>
</evidence>
<dbReference type="AlphaFoldDB" id="A0A0E9NLI2"/>
<gene>
    <name evidence="3" type="ORF">G7K_4863-t1</name>
</gene>
<sequence length="235" mass="26493">MAKKSSRVTFAEEVEDDGDGVRSAKSLRVLHLRRKRTTIASHPTEVTVRFDFDLIQLRGRGYIGVTGLKIIPMNGTTTLDAAKYRGACVEDLDLPPALSIGPSATVAEAYTLASEREYSQLTVTSAKNRRLVGYIDMRHIMPALEAGKDDEKIRDHMVRFKKREESELEYQVITLETPLEQLEAFLLRGHEFAIVTDSSRRFVLAIATKQDLEERFLKRRPSFPGVDLERPSLSG</sequence>
<dbReference type="PANTHER" id="PTHR42115:SF1">
    <property type="entry name" value="BETA-SYNTHASE (BETA-THIONASE), PUTATIVE (AFU_ORTHOLOGUE AFUA_3G08420)-RELATED"/>
    <property type="match status" value="1"/>
</dbReference>
<evidence type="ECO:0000256" key="1">
    <source>
        <dbReference type="PROSITE-ProRule" id="PRU00703"/>
    </source>
</evidence>
<reference evidence="3 4" key="2">
    <citation type="journal article" date="2014" name="J. Gen. Appl. Microbiol.">
        <title>The early diverging ascomycetous budding yeast Saitoella complicata has three histone deacetylases belonging to the Clr6, Hos2, and Rpd3 lineages.</title>
        <authorList>
            <person name="Nishida H."/>
            <person name="Matsumoto T."/>
            <person name="Kondo S."/>
            <person name="Hamamoto M."/>
            <person name="Yoshikawa H."/>
        </authorList>
    </citation>
    <scope>NUCLEOTIDE SEQUENCE [LARGE SCALE GENOMIC DNA]</scope>
    <source>
        <strain evidence="3 4">NRRL Y-17804</strain>
    </source>
</reference>
<evidence type="ECO:0000313" key="4">
    <source>
        <dbReference type="Proteomes" id="UP000033140"/>
    </source>
</evidence>
<dbReference type="Proteomes" id="UP000033140">
    <property type="component" value="Unassembled WGS sequence"/>
</dbReference>
<organism evidence="3 4">
    <name type="scientific">Saitoella complicata (strain BCRC 22490 / CBS 7301 / JCM 7358 / NBRC 10748 / NRRL Y-17804)</name>
    <dbReference type="NCBI Taxonomy" id="698492"/>
    <lineage>
        <taxon>Eukaryota</taxon>
        <taxon>Fungi</taxon>
        <taxon>Dikarya</taxon>
        <taxon>Ascomycota</taxon>
        <taxon>Taphrinomycotina</taxon>
        <taxon>Taphrinomycotina incertae sedis</taxon>
        <taxon>Saitoella</taxon>
    </lineage>
</organism>
<keyword evidence="4" id="KW-1185">Reference proteome</keyword>
<dbReference type="InterPro" id="IPR000644">
    <property type="entry name" value="CBS_dom"/>
</dbReference>
<dbReference type="InterPro" id="IPR046342">
    <property type="entry name" value="CBS_dom_sf"/>
</dbReference>
<proteinExistence type="predicted"/>
<reference evidence="3 4" key="3">
    <citation type="journal article" date="2015" name="Genome Announc.">
        <title>Draft Genome Sequence of the Archiascomycetous Yeast Saitoella complicata.</title>
        <authorList>
            <person name="Yamauchi K."/>
            <person name="Kondo S."/>
            <person name="Hamamoto M."/>
            <person name="Takahashi Y."/>
            <person name="Ogura Y."/>
            <person name="Hayashi T."/>
            <person name="Nishida H."/>
        </authorList>
    </citation>
    <scope>NUCLEOTIDE SEQUENCE [LARGE SCALE GENOMIC DNA]</scope>
    <source>
        <strain evidence="3 4">NRRL Y-17804</strain>
    </source>
</reference>
<name>A0A0E9NLI2_SAICN</name>
<evidence type="ECO:0000259" key="2">
    <source>
        <dbReference type="PROSITE" id="PS51371"/>
    </source>
</evidence>
<dbReference type="SUPFAM" id="SSF54631">
    <property type="entry name" value="CBS-domain pair"/>
    <property type="match status" value="1"/>
</dbReference>
<comment type="caution">
    <text evidence="3">The sequence shown here is derived from an EMBL/GenBank/DDBJ whole genome shotgun (WGS) entry which is preliminary data.</text>
</comment>
<accession>A0A0E9NLI2</accession>
<dbReference type="Gene3D" id="3.10.580.10">
    <property type="entry name" value="CBS-domain"/>
    <property type="match status" value="1"/>
</dbReference>
<dbReference type="EMBL" id="BACD03000036">
    <property type="protein sequence ID" value="GAO50742.1"/>
    <property type="molecule type" value="Genomic_DNA"/>
</dbReference>
<dbReference type="Pfam" id="PF00571">
    <property type="entry name" value="CBS"/>
    <property type="match status" value="1"/>
</dbReference>